<dbReference type="EMBL" id="AYSF01000027">
    <property type="protein sequence ID" value="ESU73525.1"/>
    <property type="molecule type" value="Genomic_DNA"/>
</dbReference>
<evidence type="ECO:0000256" key="1">
    <source>
        <dbReference type="ARBA" id="ARBA00022472"/>
    </source>
</evidence>
<dbReference type="Pfam" id="PF02357">
    <property type="entry name" value="NusG"/>
    <property type="match status" value="1"/>
</dbReference>
<evidence type="ECO:0000256" key="3">
    <source>
        <dbReference type="ARBA" id="ARBA00023015"/>
    </source>
</evidence>
<dbReference type="GO" id="GO:0006353">
    <property type="term" value="P:DNA-templated transcription termination"/>
    <property type="evidence" value="ECO:0007669"/>
    <property type="project" value="UniProtKB-UniRule"/>
</dbReference>
<comment type="similarity">
    <text evidence="5 7">Belongs to the NusG family.</text>
</comment>
<dbReference type="CDD" id="cd09891">
    <property type="entry name" value="NGN_Bact_1"/>
    <property type="match status" value="1"/>
</dbReference>
<dbReference type="PRINTS" id="PR00338">
    <property type="entry name" value="NUSGTNSCPFCT"/>
</dbReference>
<dbReference type="AlphaFoldDB" id="A0A7U9P7K9"/>
<evidence type="ECO:0000256" key="6">
    <source>
        <dbReference type="NCBIfam" id="TIGR00922"/>
    </source>
</evidence>
<organism evidence="10 11">
    <name type="scientific">Geobacillus thermopakistaniensis (strain MAS1)</name>
    <dbReference type="NCBI Taxonomy" id="1408282"/>
    <lineage>
        <taxon>Bacteria</taxon>
        <taxon>Bacillati</taxon>
        <taxon>Bacillota</taxon>
        <taxon>Bacilli</taxon>
        <taxon>Bacillales</taxon>
        <taxon>Anoxybacillaceae</taxon>
        <taxon>Geobacillus</taxon>
    </lineage>
</organism>
<evidence type="ECO:0000256" key="5">
    <source>
        <dbReference type="HAMAP-Rule" id="MF_00948"/>
    </source>
</evidence>
<protein>
    <recommendedName>
        <fullName evidence="5 6">Transcription termination/antitermination protein NusG</fullName>
    </recommendedName>
</protein>
<dbReference type="FunFam" id="3.30.70.940:FF:000002">
    <property type="entry name" value="Transcription termination/antitermination protein NusG"/>
    <property type="match status" value="1"/>
</dbReference>
<dbReference type="Gene3D" id="3.30.70.940">
    <property type="entry name" value="NusG, N-terminal domain"/>
    <property type="match status" value="1"/>
</dbReference>
<dbReference type="InterPro" id="IPR014722">
    <property type="entry name" value="Rib_uL2_dom2"/>
</dbReference>
<dbReference type="InterPro" id="IPR043425">
    <property type="entry name" value="NusG-like"/>
</dbReference>
<keyword evidence="11" id="KW-1185">Reference proteome</keyword>
<dbReference type="Pfam" id="PF00467">
    <property type="entry name" value="KOW"/>
    <property type="match status" value="1"/>
</dbReference>
<dbReference type="Gene3D" id="2.30.30.30">
    <property type="match status" value="1"/>
</dbReference>
<reference evidence="10 11" key="1">
    <citation type="journal article" date="2014" name="Genome Announc.">
        <title>Draft Genome Sequence of Geobacillus thermopakistaniensis Strain MAS1.</title>
        <authorList>
            <person name="Siddiqui M.A."/>
            <person name="Rashid N."/>
            <person name="Ayyampalayam S."/>
            <person name="Whitman W.B."/>
        </authorList>
    </citation>
    <scope>NUCLEOTIDE SEQUENCE [LARGE SCALE GENOMIC DNA]</scope>
    <source>
        <strain evidence="10 11">MAS1</strain>
    </source>
</reference>
<keyword evidence="2 5" id="KW-0889">Transcription antitermination</keyword>
<dbReference type="GO" id="GO:0006354">
    <property type="term" value="P:DNA-templated transcription elongation"/>
    <property type="evidence" value="ECO:0007669"/>
    <property type="project" value="UniProtKB-UniRule"/>
</dbReference>
<dbReference type="SMART" id="SM00738">
    <property type="entry name" value="NGN"/>
    <property type="match status" value="1"/>
</dbReference>
<sequence>MRVWNPATGFCFAQKTKRKPPWGGLLMEKNWYVVHTYSGYENKVKANLEKRVESMGMQDKIFRVVVPEETETDVKNGKRKTTKKKVFPGYVLVEMVMTDDSWYVVRNTPGVTGFVGSSGAGSKPTPLMEEEVKMILKRMGMPLAEVDVDYEVNETVRIKEGPFANFTGKIEAIDPDKHKVKLLVDMFGRETRVELEFSQIEKI</sequence>
<dbReference type="SMART" id="SM00739">
    <property type="entry name" value="KOW"/>
    <property type="match status" value="1"/>
</dbReference>
<evidence type="ECO:0000259" key="8">
    <source>
        <dbReference type="SMART" id="SM00738"/>
    </source>
</evidence>
<dbReference type="NCBIfam" id="TIGR00922">
    <property type="entry name" value="nusG"/>
    <property type="match status" value="1"/>
</dbReference>
<comment type="function">
    <text evidence="5 7">Participates in transcription elongation, termination and antitermination.</text>
</comment>
<name>A0A7U9P7K9_GEOTM</name>
<accession>A0A7U9P7K9</accession>
<dbReference type="InterPro" id="IPR006645">
    <property type="entry name" value="NGN-like_dom"/>
</dbReference>
<evidence type="ECO:0000256" key="7">
    <source>
        <dbReference type="RuleBase" id="RU000538"/>
    </source>
</evidence>
<gene>
    <name evidence="5" type="primary">nusG</name>
    <name evidence="10" type="ORF">T260_02100</name>
</gene>
<dbReference type="InterPro" id="IPR005824">
    <property type="entry name" value="KOW"/>
</dbReference>
<evidence type="ECO:0000313" key="11">
    <source>
        <dbReference type="Proteomes" id="UP000018339"/>
    </source>
</evidence>
<evidence type="ECO:0000256" key="2">
    <source>
        <dbReference type="ARBA" id="ARBA00022814"/>
    </source>
</evidence>
<comment type="caution">
    <text evidence="10">The sequence shown here is derived from an EMBL/GenBank/DDBJ whole genome shotgun (WGS) entry which is preliminary data.</text>
</comment>
<dbReference type="GO" id="GO:0005829">
    <property type="term" value="C:cytosol"/>
    <property type="evidence" value="ECO:0007669"/>
    <property type="project" value="UniProtKB-ARBA"/>
</dbReference>
<dbReference type="InterPro" id="IPR008991">
    <property type="entry name" value="Translation_prot_SH3-like_sf"/>
</dbReference>
<keyword evidence="3 5" id="KW-0805">Transcription regulation</keyword>
<keyword evidence="1 5" id="KW-0806">Transcription termination</keyword>
<dbReference type="SUPFAM" id="SSF50104">
    <property type="entry name" value="Translation proteins SH3-like domain"/>
    <property type="match status" value="1"/>
</dbReference>
<dbReference type="PANTHER" id="PTHR30265">
    <property type="entry name" value="RHO-INTERACTING TRANSCRIPTION TERMINATION FACTOR NUSG"/>
    <property type="match status" value="1"/>
</dbReference>
<dbReference type="HAMAP" id="MF_00948">
    <property type="entry name" value="NusG"/>
    <property type="match status" value="1"/>
</dbReference>
<dbReference type="FunFam" id="2.30.30.30:FF:000002">
    <property type="entry name" value="Transcription termination/antitermination factor NusG"/>
    <property type="match status" value="1"/>
</dbReference>
<dbReference type="InterPro" id="IPR047050">
    <property type="entry name" value="NGN"/>
</dbReference>
<proteinExistence type="inferred from homology"/>
<evidence type="ECO:0000259" key="9">
    <source>
        <dbReference type="SMART" id="SM00739"/>
    </source>
</evidence>
<keyword evidence="4 5" id="KW-0804">Transcription</keyword>
<evidence type="ECO:0000256" key="4">
    <source>
        <dbReference type="ARBA" id="ARBA00023163"/>
    </source>
</evidence>
<dbReference type="InterPro" id="IPR001062">
    <property type="entry name" value="Transcrpt_antiterm_NusG"/>
</dbReference>
<dbReference type="GO" id="GO:0032784">
    <property type="term" value="P:regulation of DNA-templated transcription elongation"/>
    <property type="evidence" value="ECO:0007669"/>
    <property type="project" value="InterPro"/>
</dbReference>
<dbReference type="Proteomes" id="UP000018339">
    <property type="component" value="Unassembled WGS sequence"/>
</dbReference>
<dbReference type="SUPFAM" id="SSF82679">
    <property type="entry name" value="N-utilization substance G protein NusG, N-terminal domain"/>
    <property type="match status" value="1"/>
</dbReference>
<dbReference type="InterPro" id="IPR036735">
    <property type="entry name" value="NGN_dom_sf"/>
</dbReference>
<feature type="domain" description="KOW" evidence="9">
    <location>
        <begin position="149"/>
        <end position="176"/>
    </location>
</feature>
<dbReference type="PANTHER" id="PTHR30265:SF2">
    <property type="entry name" value="TRANSCRIPTION TERMINATION_ANTITERMINATION PROTEIN NUSG"/>
    <property type="match status" value="1"/>
</dbReference>
<dbReference type="CDD" id="cd06091">
    <property type="entry name" value="KOW_NusG"/>
    <property type="match status" value="1"/>
</dbReference>
<evidence type="ECO:0000313" key="10">
    <source>
        <dbReference type="EMBL" id="ESU73525.1"/>
    </source>
</evidence>
<dbReference type="GO" id="GO:0031564">
    <property type="term" value="P:transcription antitermination"/>
    <property type="evidence" value="ECO:0007669"/>
    <property type="project" value="UniProtKB-UniRule"/>
</dbReference>
<feature type="domain" description="NusG-like N-terminal" evidence="8">
    <location>
        <begin position="28"/>
        <end position="139"/>
    </location>
</feature>